<evidence type="ECO:0000313" key="6">
    <source>
        <dbReference type="EMBL" id="PTB86128.1"/>
    </source>
</evidence>
<dbReference type="SUPFAM" id="SSF52172">
    <property type="entry name" value="CheY-like"/>
    <property type="match status" value="1"/>
</dbReference>
<feature type="domain" description="HTH luxR-type" evidence="4">
    <location>
        <begin position="144"/>
        <end position="209"/>
    </location>
</feature>
<proteinExistence type="predicted"/>
<accession>A0A2T4CX76</accession>
<feature type="modified residue" description="4-aspartylphosphate" evidence="3">
    <location>
        <position position="57"/>
    </location>
</feature>
<dbReference type="InterPro" id="IPR001789">
    <property type="entry name" value="Sig_transdc_resp-reg_receiver"/>
</dbReference>
<dbReference type="PROSITE" id="PS50110">
    <property type="entry name" value="RESPONSE_REGULATORY"/>
    <property type="match status" value="1"/>
</dbReference>
<keyword evidence="2 6" id="KW-0238">DNA-binding</keyword>
<dbReference type="SMART" id="SM00421">
    <property type="entry name" value="HTH_LUXR"/>
    <property type="match status" value="1"/>
</dbReference>
<dbReference type="SUPFAM" id="SSF46894">
    <property type="entry name" value="C-terminal effector domain of the bipartite response regulators"/>
    <property type="match status" value="1"/>
</dbReference>
<dbReference type="GO" id="GO:0006355">
    <property type="term" value="P:regulation of DNA-templated transcription"/>
    <property type="evidence" value="ECO:0007669"/>
    <property type="project" value="InterPro"/>
</dbReference>
<dbReference type="Pfam" id="PF00196">
    <property type="entry name" value="GerE"/>
    <property type="match status" value="1"/>
</dbReference>
<dbReference type="InterPro" id="IPR058245">
    <property type="entry name" value="NreC/VraR/RcsB-like_REC"/>
</dbReference>
<dbReference type="InterPro" id="IPR011006">
    <property type="entry name" value="CheY-like_superfamily"/>
</dbReference>
<comment type="caution">
    <text evidence="6">The sequence shown here is derived from an EMBL/GenBank/DDBJ whole genome shotgun (WGS) entry which is preliminary data.</text>
</comment>
<evidence type="ECO:0000256" key="2">
    <source>
        <dbReference type="ARBA" id="ARBA00023125"/>
    </source>
</evidence>
<dbReference type="CDD" id="cd17535">
    <property type="entry name" value="REC_NarL-like"/>
    <property type="match status" value="1"/>
</dbReference>
<dbReference type="AlphaFoldDB" id="A0A2T4CX76"/>
<dbReference type="SMART" id="SM00448">
    <property type="entry name" value="REC"/>
    <property type="match status" value="1"/>
</dbReference>
<organism evidence="6">
    <name type="scientific">Pseudidiomarina aestuarii</name>
    <dbReference type="NCBI Taxonomy" id="624146"/>
    <lineage>
        <taxon>Bacteria</taxon>
        <taxon>Pseudomonadati</taxon>
        <taxon>Pseudomonadota</taxon>
        <taxon>Gammaproteobacteria</taxon>
        <taxon>Alteromonadales</taxon>
        <taxon>Idiomarinaceae</taxon>
        <taxon>Pseudidiomarina</taxon>
    </lineage>
</organism>
<evidence type="ECO:0000259" key="5">
    <source>
        <dbReference type="PROSITE" id="PS50110"/>
    </source>
</evidence>
<evidence type="ECO:0000256" key="1">
    <source>
        <dbReference type="ARBA" id="ARBA00022553"/>
    </source>
</evidence>
<dbReference type="EMBL" id="PYVN01000037">
    <property type="protein sequence ID" value="PTB86128.1"/>
    <property type="molecule type" value="Genomic_DNA"/>
</dbReference>
<sequence length="214" mass="23924">MKNEIRVLLADDHEVVRSGLARMLERNDDMHIVGEATSGEQAYQMYTELDPDILIMDMSMPGIGGLEALRRILVRYTKAKVIMFSMHENVTLAVQSMSAGAAAYLAKSGDSEDIVKAIRQVMDGKSYLSSEMAQRIALQSVSGSEDPIQRLTVREFEVFRLLAEGHALEYIAETLNLGQKTVANYQTMLKQKLGFHSSVELVRLAIKYNVIKSH</sequence>
<dbReference type="GO" id="GO:0000160">
    <property type="term" value="P:phosphorelay signal transduction system"/>
    <property type="evidence" value="ECO:0007669"/>
    <property type="project" value="InterPro"/>
</dbReference>
<name>A0A2T4CX76_9GAMM</name>
<evidence type="ECO:0000256" key="3">
    <source>
        <dbReference type="PROSITE-ProRule" id="PRU00169"/>
    </source>
</evidence>
<feature type="domain" description="Response regulatory" evidence="5">
    <location>
        <begin position="6"/>
        <end position="122"/>
    </location>
</feature>
<dbReference type="Gene3D" id="3.40.50.2300">
    <property type="match status" value="1"/>
</dbReference>
<dbReference type="PANTHER" id="PTHR43214:SF43">
    <property type="entry name" value="TWO-COMPONENT RESPONSE REGULATOR"/>
    <property type="match status" value="1"/>
</dbReference>
<reference evidence="6" key="1">
    <citation type="submission" date="2018-03" db="EMBL/GenBank/DDBJ databases">
        <title>Cross-interface Injection: A General Nanoliter Liquid Handling Method Applied to Single Cells Genome Amplification Automated Nanoliter Liquid Handling Applied to Single Cell Multiple Displacement Amplification.</title>
        <authorList>
            <person name="Yun J."/>
            <person name="Xu P."/>
            <person name="Xu J."/>
            <person name="Dai X."/>
            <person name="Wang Y."/>
            <person name="Zheng X."/>
            <person name="Cao C."/>
            <person name="Yi Q."/>
            <person name="Zhu Y."/>
            <person name="Wang L."/>
            <person name="Dong Z."/>
            <person name="Huang Y."/>
            <person name="Huang L."/>
            <person name="Du W."/>
        </authorList>
    </citation>
    <scope>NUCLEOTIDE SEQUENCE [LARGE SCALE GENOMIC DNA]</scope>
    <source>
        <strain evidence="6">Z-D3-2</strain>
    </source>
</reference>
<dbReference type="InterPro" id="IPR039420">
    <property type="entry name" value="WalR-like"/>
</dbReference>
<dbReference type="Pfam" id="PF00072">
    <property type="entry name" value="Response_reg"/>
    <property type="match status" value="1"/>
</dbReference>
<keyword evidence="1 3" id="KW-0597">Phosphoprotein</keyword>
<dbReference type="PANTHER" id="PTHR43214">
    <property type="entry name" value="TWO-COMPONENT RESPONSE REGULATOR"/>
    <property type="match status" value="1"/>
</dbReference>
<dbReference type="PRINTS" id="PR00038">
    <property type="entry name" value="HTHLUXR"/>
</dbReference>
<dbReference type="GO" id="GO:0003677">
    <property type="term" value="F:DNA binding"/>
    <property type="evidence" value="ECO:0007669"/>
    <property type="project" value="UniProtKB-KW"/>
</dbReference>
<dbReference type="InterPro" id="IPR016032">
    <property type="entry name" value="Sig_transdc_resp-reg_C-effctor"/>
</dbReference>
<evidence type="ECO:0000259" key="4">
    <source>
        <dbReference type="PROSITE" id="PS50043"/>
    </source>
</evidence>
<gene>
    <name evidence="6" type="ORF">C9940_03675</name>
</gene>
<protein>
    <submittedName>
        <fullName evidence="6">DNA-binding response regulator</fullName>
    </submittedName>
</protein>
<dbReference type="InterPro" id="IPR000792">
    <property type="entry name" value="Tscrpt_reg_LuxR_C"/>
</dbReference>
<dbReference type="PROSITE" id="PS50043">
    <property type="entry name" value="HTH_LUXR_2"/>
    <property type="match status" value="1"/>
</dbReference>
<dbReference type="CDD" id="cd06170">
    <property type="entry name" value="LuxR_C_like"/>
    <property type="match status" value="1"/>
</dbReference>